<evidence type="ECO:0000256" key="7">
    <source>
        <dbReference type="ARBA" id="ARBA00022532"/>
    </source>
</evidence>
<feature type="domain" description="Peripheral subunit-binding (PSBD)" evidence="15">
    <location>
        <begin position="262"/>
        <end position="299"/>
    </location>
</feature>
<dbReference type="InterPro" id="IPR011053">
    <property type="entry name" value="Single_hybrid_motif"/>
</dbReference>
<evidence type="ECO:0000256" key="13">
    <source>
        <dbReference type="SAM" id="MobiDB-lite"/>
    </source>
</evidence>
<comment type="pathway">
    <text evidence="3 12">Amino-acid degradation; L-lysine degradation via saccharopine pathway; glutaryl-CoA from L-lysine: step 6/6.</text>
</comment>
<dbReference type="InterPro" id="IPR023213">
    <property type="entry name" value="CAT-like_dom_sf"/>
</dbReference>
<evidence type="ECO:0000313" key="16">
    <source>
        <dbReference type="EMBL" id="GGF00289.1"/>
    </source>
</evidence>
<reference evidence="17" key="1">
    <citation type="journal article" date="2019" name="Int. J. Syst. Evol. Microbiol.">
        <title>The Global Catalogue of Microorganisms (GCM) 10K type strain sequencing project: providing services to taxonomists for standard genome sequencing and annotation.</title>
        <authorList>
            <consortium name="The Broad Institute Genomics Platform"/>
            <consortium name="The Broad Institute Genome Sequencing Center for Infectious Disease"/>
            <person name="Wu L."/>
            <person name="Ma J."/>
        </authorList>
    </citation>
    <scope>NUCLEOTIDE SEQUENCE [LARGE SCALE GENOMIC DNA]</scope>
    <source>
        <strain evidence="17">CGMCC 1.15197</strain>
    </source>
</reference>
<evidence type="ECO:0000256" key="1">
    <source>
        <dbReference type="ARBA" id="ARBA00001938"/>
    </source>
</evidence>
<evidence type="ECO:0000256" key="6">
    <source>
        <dbReference type="ARBA" id="ARBA00019511"/>
    </source>
</evidence>
<dbReference type="EMBL" id="BMHT01000002">
    <property type="protein sequence ID" value="GGF00289.1"/>
    <property type="molecule type" value="Genomic_DNA"/>
</dbReference>
<keyword evidence="9 12" id="KW-0450">Lipoyl</keyword>
<feature type="compositionally biased region" description="Pro residues" evidence="13">
    <location>
        <begin position="302"/>
        <end position="312"/>
    </location>
</feature>
<dbReference type="NCBIfam" id="TIGR01347">
    <property type="entry name" value="sucB"/>
    <property type="match status" value="1"/>
</dbReference>
<dbReference type="PROSITE" id="PS00189">
    <property type="entry name" value="LIPOYL"/>
    <property type="match status" value="2"/>
</dbReference>
<dbReference type="PANTHER" id="PTHR43416">
    <property type="entry name" value="DIHYDROLIPOYLLYSINE-RESIDUE SUCCINYLTRANSFERASE COMPONENT OF 2-OXOGLUTARATE DEHYDROGENASE COMPLEX, MITOCHONDRIAL-RELATED"/>
    <property type="match status" value="1"/>
</dbReference>
<dbReference type="InterPro" id="IPR004167">
    <property type="entry name" value="PSBD"/>
</dbReference>
<evidence type="ECO:0000313" key="17">
    <source>
        <dbReference type="Proteomes" id="UP000632273"/>
    </source>
</evidence>
<dbReference type="InterPro" id="IPR006255">
    <property type="entry name" value="SucB"/>
</dbReference>
<dbReference type="Pfam" id="PF00198">
    <property type="entry name" value="2-oxoacid_dh"/>
    <property type="match status" value="1"/>
</dbReference>
<evidence type="ECO:0000256" key="3">
    <source>
        <dbReference type="ARBA" id="ARBA00005145"/>
    </source>
</evidence>
<evidence type="ECO:0000256" key="11">
    <source>
        <dbReference type="ARBA" id="ARBA00052761"/>
    </source>
</evidence>
<keyword evidence="10 12" id="KW-0012">Acyltransferase</keyword>
<dbReference type="NCBIfam" id="NF004309">
    <property type="entry name" value="PRK05704.1"/>
    <property type="match status" value="1"/>
</dbReference>
<dbReference type="PROSITE" id="PS50968">
    <property type="entry name" value="BIOTINYL_LIPOYL"/>
    <property type="match status" value="2"/>
</dbReference>
<feature type="region of interest" description="Disordered" evidence="13">
    <location>
        <begin position="299"/>
        <end position="342"/>
    </location>
</feature>
<feature type="domain" description="Lipoyl-binding" evidence="14">
    <location>
        <begin position="2"/>
        <end position="76"/>
    </location>
</feature>
<dbReference type="Gene3D" id="4.10.320.10">
    <property type="entry name" value="E3-binding domain"/>
    <property type="match status" value="1"/>
</dbReference>
<evidence type="ECO:0000256" key="12">
    <source>
        <dbReference type="RuleBase" id="RU361138"/>
    </source>
</evidence>
<dbReference type="InterPro" id="IPR003016">
    <property type="entry name" value="2-oxoA_DH_lipoyl-BS"/>
</dbReference>
<dbReference type="Proteomes" id="UP000632273">
    <property type="component" value="Unassembled WGS sequence"/>
</dbReference>
<comment type="caution">
    <text evidence="16">The sequence shown here is derived from an EMBL/GenBank/DDBJ whole genome shotgun (WGS) entry which is preliminary data.</text>
</comment>
<proteinExistence type="inferred from homology"/>
<protein>
    <recommendedName>
        <fullName evidence="6 12">Dihydrolipoyllysine-residue succinyltransferase component of 2-oxoglutarate dehydrogenase complex</fullName>
        <ecNumber evidence="5 12">2.3.1.61</ecNumber>
    </recommendedName>
    <alternativeName>
        <fullName evidence="12">2-oxoglutarate dehydrogenase complex component E2</fullName>
    </alternativeName>
</protein>
<dbReference type="PANTHER" id="PTHR43416:SF5">
    <property type="entry name" value="DIHYDROLIPOYLLYSINE-RESIDUE SUCCINYLTRANSFERASE COMPONENT OF 2-OXOGLUTARATE DEHYDROGENASE COMPLEX, MITOCHONDRIAL"/>
    <property type="match status" value="1"/>
</dbReference>
<comment type="function">
    <text evidence="2 12">E2 component of the 2-oxoglutarate dehydrogenase (OGDH) complex which catalyzes the second step in the conversion of 2-oxoglutarate to succinyl-CoA and CO(2).</text>
</comment>
<dbReference type="CDD" id="cd06849">
    <property type="entry name" value="lipoyl_domain"/>
    <property type="match status" value="2"/>
</dbReference>
<dbReference type="Pfam" id="PF02817">
    <property type="entry name" value="E3_binding"/>
    <property type="match status" value="1"/>
</dbReference>
<dbReference type="InterPro" id="IPR001078">
    <property type="entry name" value="2-oxoacid_DH_actylTfrase"/>
</dbReference>
<dbReference type="InterPro" id="IPR000089">
    <property type="entry name" value="Biotin_lipoyl"/>
</dbReference>
<evidence type="ECO:0000259" key="14">
    <source>
        <dbReference type="PROSITE" id="PS50968"/>
    </source>
</evidence>
<dbReference type="InterPro" id="IPR050537">
    <property type="entry name" value="2-oxoacid_dehydrogenase"/>
</dbReference>
<dbReference type="Pfam" id="PF00364">
    <property type="entry name" value="Biotin_lipoyl"/>
    <property type="match status" value="2"/>
</dbReference>
<dbReference type="PROSITE" id="PS51826">
    <property type="entry name" value="PSBD"/>
    <property type="match status" value="1"/>
</dbReference>
<name>A0ABQ1TP21_9BACT</name>
<dbReference type="RefSeq" id="WP_188811447.1">
    <property type="nucleotide sequence ID" value="NZ_BMHT01000002.1"/>
</dbReference>
<keyword evidence="17" id="KW-1185">Reference proteome</keyword>
<feature type="compositionally biased region" description="Low complexity" evidence="13">
    <location>
        <begin position="313"/>
        <end position="324"/>
    </location>
</feature>
<dbReference type="InterPro" id="IPR036625">
    <property type="entry name" value="E3-bd_dom_sf"/>
</dbReference>
<dbReference type="EC" id="2.3.1.61" evidence="5 12"/>
<evidence type="ECO:0000256" key="10">
    <source>
        <dbReference type="ARBA" id="ARBA00023315"/>
    </source>
</evidence>
<dbReference type="Gene3D" id="2.40.50.100">
    <property type="match status" value="2"/>
</dbReference>
<feature type="compositionally biased region" description="Low complexity" evidence="13">
    <location>
        <begin position="125"/>
        <end position="147"/>
    </location>
</feature>
<evidence type="ECO:0000256" key="4">
    <source>
        <dbReference type="ARBA" id="ARBA00007317"/>
    </source>
</evidence>
<feature type="domain" description="Lipoyl-binding" evidence="14">
    <location>
        <begin position="147"/>
        <end position="221"/>
    </location>
</feature>
<evidence type="ECO:0000256" key="2">
    <source>
        <dbReference type="ARBA" id="ARBA00004052"/>
    </source>
</evidence>
<dbReference type="SUPFAM" id="SSF51230">
    <property type="entry name" value="Single hybrid motif"/>
    <property type="match status" value="2"/>
</dbReference>
<organism evidence="16 17">
    <name type="scientific">Hymenobacter cavernae</name>
    <dbReference type="NCBI Taxonomy" id="2044852"/>
    <lineage>
        <taxon>Bacteria</taxon>
        <taxon>Pseudomonadati</taxon>
        <taxon>Bacteroidota</taxon>
        <taxon>Cytophagia</taxon>
        <taxon>Cytophagales</taxon>
        <taxon>Hymenobacteraceae</taxon>
        <taxon>Hymenobacter</taxon>
    </lineage>
</organism>
<comment type="cofactor">
    <cofactor evidence="1">
        <name>(R)-lipoate</name>
        <dbReference type="ChEBI" id="CHEBI:83088"/>
    </cofactor>
</comment>
<accession>A0ABQ1TP21</accession>
<evidence type="ECO:0000259" key="15">
    <source>
        <dbReference type="PROSITE" id="PS51826"/>
    </source>
</evidence>
<gene>
    <name evidence="16" type="ORF">GCM10011383_08950</name>
</gene>
<comment type="similarity">
    <text evidence="4 12">Belongs to the 2-oxoacid dehydrogenase family.</text>
</comment>
<evidence type="ECO:0000256" key="8">
    <source>
        <dbReference type="ARBA" id="ARBA00022679"/>
    </source>
</evidence>
<dbReference type="Gene3D" id="3.30.559.10">
    <property type="entry name" value="Chloramphenicol acetyltransferase-like domain"/>
    <property type="match status" value="1"/>
</dbReference>
<evidence type="ECO:0000256" key="9">
    <source>
        <dbReference type="ARBA" id="ARBA00022823"/>
    </source>
</evidence>
<sequence length="562" mass="58224">MGLEIKIPAVGESITEVTVAKWLKKDGETVKRDEVIAELESDKATFELPAEADGTLQIRVAEGETISIGTVIAEIGGATAPAAEAASDSTAQPTAAPATPAADPISQGEQNPMASDQSGYGGSQSGSADTPTAVAPAAASAPAGSATKEMKIPPVGESITEVTVSKWLKPDGAQVAQDEVIAELESDKATFELPAEAAGTLRHAVEEGQTISIGTVVARIEGGSGVAAAPAAAPTAAPASAPTAAAAPAAPSSASTSYATGTPSPAAGKILEERGVAANSVQGTGRDGRITKEDALNAQPRPAAPAPQPAAPAPAAAPAAASAPVTAGGNRNQRRERMSNLRKTVARRLVSVKNETAMLTTFNEVDMQPIMEMRSKFKDKFKEKHQIGLGFMSFFTKACCVALQEFPSVNAQIDGGDIVFNDFCDISIAVSAPKGLVVPVIRNAEQLSFDGIEKEVVRLAMKARDNKLTIEEMTGGTFTITNGGIFGSMMSTPIINAPQSAILGMHNIVQRPIAVNGQVVIRPMMYLALSYDHRIIDGRESVSFLVRVKELLEDPTRLLLGV</sequence>
<dbReference type="SUPFAM" id="SSF47005">
    <property type="entry name" value="Peripheral subunit-binding domain of 2-oxo acid dehydrogenase complex"/>
    <property type="match status" value="1"/>
</dbReference>
<keyword evidence="7 12" id="KW-0816">Tricarboxylic acid cycle</keyword>
<dbReference type="SUPFAM" id="SSF52777">
    <property type="entry name" value="CoA-dependent acyltransferases"/>
    <property type="match status" value="1"/>
</dbReference>
<feature type="compositionally biased region" description="Low complexity" evidence="13">
    <location>
        <begin position="80"/>
        <end position="104"/>
    </location>
</feature>
<evidence type="ECO:0000256" key="5">
    <source>
        <dbReference type="ARBA" id="ARBA00012945"/>
    </source>
</evidence>
<keyword evidence="8 12" id="KW-0808">Transferase</keyword>
<comment type="catalytic activity">
    <reaction evidence="11 12">
        <text>N(6)-[(R)-dihydrolipoyl]-L-lysyl-[protein] + succinyl-CoA = N(6)-[(R)-S(8)-succinyldihydrolipoyl]-L-lysyl-[protein] + CoA</text>
        <dbReference type="Rhea" id="RHEA:15213"/>
        <dbReference type="Rhea" id="RHEA-COMP:10475"/>
        <dbReference type="Rhea" id="RHEA-COMP:20092"/>
        <dbReference type="ChEBI" id="CHEBI:57287"/>
        <dbReference type="ChEBI" id="CHEBI:57292"/>
        <dbReference type="ChEBI" id="CHEBI:83100"/>
        <dbReference type="ChEBI" id="CHEBI:83120"/>
        <dbReference type="EC" id="2.3.1.61"/>
    </reaction>
</comment>
<feature type="region of interest" description="Disordered" evidence="13">
    <location>
        <begin position="80"/>
        <end position="154"/>
    </location>
</feature>